<evidence type="ECO:0000313" key="6">
    <source>
        <dbReference type="EMBL" id="NMO94925.1"/>
    </source>
</evidence>
<organism evidence="6 7">
    <name type="scientific">Paenibacillus lemnae</name>
    <dbReference type="NCBI Taxonomy" id="1330551"/>
    <lineage>
        <taxon>Bacteria</taxon>
        <taxon>Bacillati</taxon>
        <taxon>Bacillota</taxon>
        <taxon>Bacilli</taxon>
        <taxon>Bacillales</taxon>
        <taxon>Paenibacillaceae</taxon>
        <taxon>Paenibacillus</taxon>
    </lineage>
</organism>
<evidence type="ECO:0000259" key="5">
    <source>
        <dbReference type="Pfam" id="PF13476"/>
    </source>
</evidence>
<protein>
    <recommendedName>
        <fullName evidence="3">Nuclease SbcCD subunit C</fullName>
    </recommendedName>
</protein>
<dbReference type="GO" id="GO:0016887">
    <property type="term" value="F:ATP hydrolysis activity"/>
    <property type="evidence" value="ECO:0007669"/>
    <property type="project" value="InterPro"/>
</dbReference>
<dbReference type="GO" id="GO:0006302">
    <property type="term" value="P:double-strand break repair"/>
    <property type="evidence" value="ECO:0007669"/>
    <property type="project" value="InterPro"/>
</dbReference>
<dbReference type="PANTHER" id="PTHR32114:SF2">
    <property type="entry name" value="ABC TRANSPORTER ABCH.3"/>
    <property type="match status" value="1"/>
</dbReference>
<evidence type="ECO:0000256" key="4">
    <source>
        <dbReference type="SAM" id="Coils"/>
    </source>
</evidence>
<feature type="coiled-coil region" evidence="4">
    <location>
        <begin position="216"/>
        <end position="257"/>
    </location>
</feature>
<accession>A0A848M2F3</accession>
<reference evidence="6 7" key="1">
    <citation type="submission" date="2020-04" db="EMBL/GenBank/DDBJ databases">
        <title>Paenibacillus algicola sp. nov., a novel marine bacterium producing alginate lyase.</title>
        <authorList>
            <person name="Huang H."/>
        </authorList>
    </citation>
    <scope>NUCLEOTIDE SEQUENCE [LARGE SCALE GENOMIC DNA]</scope>
    <source>
        <strain evidence="6 7">L7-75</strain>
    </source>
</reference>
<dbReference type="AlphaFoldDB" id="A0A848M2F3"/>
<gene>
    <name evidence="6" type="ORF">HII30_03860</name>
</gene>
<name>A0A848M2F3_PAELE</name>
<dbReference type="SUPFAM" id="SSF52540">
    <property type="entry name" value="P-loop containing nucleoside triphosphate hydrolases"/>
    <property type="match status" value="2"/>
</dbReference>
<evidence type="ECO:0000256" key="3">
    <source>
        <dbReference type="ARBA" id="ARBA00013368"/>
    </source>
</evidence>
<sequence>MLLKQLKLTNFRQFIGEQTVEFAINEEKNVTVIMGENGSGKTTLAQAFTWCLFGDTDFEDKVVFNRSFERKMLPNQEAVVRVELSLVHNGIDYTIIREQLHKKDSQGRLKGNNTTISIAYKRNGQQEFVKYLEVDPLLKQILPKELSRYFFFDGERIGNMSKEIKKGKSQDFAKAVRGLLGLNAFISALEHLKPTSKYGVIGSYNDSYDSKSDQRISQYTTEIEKAQEEVDRIDLRLDEINNEIEKAQEQADKINALLLTMAETEKLQQDKMKLVNSMGKTRQARSSAMGSILKQFNSNYSTYFAKSLVLRTLEELSQASKLDKGIPDMHARTIEFLIKRATCVCGAKIEFGNDAYKELNKALEYLPPQSIGMSINQFVVESELKIKSSNNLFESITDQYKAIRDYESELEQCTADIQLIEKQIGDTKRIGHLQQDLSRYEKIKRDRINELKEINQRKGSLQTTRDRFISERAELTLRDEKNKKIEIYKAYAQFMYDELNKVYKKNEDETRQKLERYVNEIFRSIYQGGMSITVDERYNIQVLVEDENGYSDDVETSTAQSISVIFAFISGIIKMARENGSQQDGENKLLDSEPYPLVMDAPLSAFDRRRIKSVCDALPKIAEQVIIFIKDTDGELAEEYMGAMVGKRYLFSKKNEFETYLIPR</sequence>
<comment type="similarity">
    <text evidence="1">Belongs to the SMC family. SbcC subfamily.</text>
</comment>
<dbReference type="Proteomes" id="UP000565468">
    <property type="component" value="Unassembled WGS sequence"/>
</dbReference>
<evidence type="ECO:0000313" key="7">
    <source>
        <dbReference type="Proteomes" id="UP000565468"/>
    </source>
</evidence>
<dbReference type="PANTHER" id="PTHR32114">
    <property type="entry name" value="ABC TRANSPORTER ABCH.3"/>
    <property type="match status" value="1"/>
</dbReference>
<evidence type="ECO:0000256" key="1">
    <source>
        <dbReference type="ARBA" id="ARBA00006930"/>
    </source>
</evidence>
<dbReference type="RefSeq" id="WP_169503716.1">
    <property type="nucleotide sequence ID" value="NZ_JABBPN010000003.1"/>
</dbReference>
<keyword evidence="4" id="KW-0175">Coiled coil</keyword>
<dbReference type="EMBL" id="JABBPN010000003">
    <property type="protein sequence ID" value="NMO94925.1"/>
    <property type="molecule type" value="Genomic_DNA"/>
</dbReference>
<dbReference type="Pfam" id="PF13476">
    <property type="entry name" value="AAA_23"/>
    <property type="match status" value="1"/>
</dbReference>
<proteinExistence type="inferred from homology"/>
<feature type="domain" description="Rad50/SbcC-type AAA" evidence="5">
    <location>
        <begin position="5"/>
        <end position="255"/>
    </location>
</feature>
<dbReference type="InterPro" id="IPR038729">
    <property type="entry name" value="Rad50/SbcC_AAA"/>
</dbReference>
<dbReference type="Gene3D" id="3.40.50.300">
    <property type="entry name" value="P-loop containing nucleotide triphosphate hydrolases"/>
    <property type="match status" value="2"/>
</dbReference>
<evidence type="ECO:0000256" key="2">
    <source>
        <dbReference type="ARBA" id="ARBA00011322"/>
    </source>
</evidence>
<comment type="subunit">
    <text evidence="2">Heterodimer of SbcC and SbcD.</text>
</comment>
<keyword evidence="7" id="KW-1185">Reference proteome</keyword>
<comment type="caution">
    <text evidence="6">The sequence shown here is derived from an EMBL/GenBank/DDBJ whole genome shotgun (WGS) entry which is preliminary data.</text>
</comment>
<dbReference type="InterPro" id="IPR027417">
    <property type="entry name" value="P-loop_NTPase"/>
</dbReference>